<accession>F0VZ92</accession>
<proteinExistence type="predicted"/>
<dbReference type="HOGENOM" id="CLU_042478_0_0_1"/>
<gene>
    <name evidence="1" type="primary">AlNc14C2G233</name>
    <name evidence="1" type="ORF">ALNC14_002650</name>
</gene>
<dbReference type="InterPro" id="IPR055325">
    <property type="entry name" value="CF161"/>
</dbReference>
<sequence length="499" mass="56183">MQFTPQQLIGAARYQPCTRIGNWNEELMLEEALRKANKQSQSGSALSAFRQKQQVLDREARRSFDVDGYIRYNQVVSIRHIESEGALACNIFEESPSFGSNEFLVTILQTLAIPVRAVFRIISPTEYVTKRDSVILENAASKALRYGDEFYLGCSEALLEDEQSAFLRPLLFLKSGLKTERSMSPVTYNQRIWTSQNADSSALWHCEPADLAGAPKMLAKGLDIRTGDCITIRHKMTGGALHAQSSAKVPTDFGVEIEVCALNAKRAGKHHLLAGEELGTHAPDIEGRAQLAVNRWIFALDDCEHEQRPIEYFVATPDSVVLLLRGCVSQSVFAFRSFIVQCIRLDTRQEDLINRGHFCSLVQKLRLPLRAEHIDLWLDSIVSRSSERIPMDKLLASLRLPRHPGRSARFAVLFNQLVDAAGGTLTPRWLSDHKDQRLQCNEMSPTDAMQGYLDLWGVSPSKAISEQQFIQVMEDITTAIKNEQELESFLQSSWRQVDS</sequence>
<dbReference type="PANTHER" id="PTHR24274">
    <property type="entry name" value="CILIA- AND FLAGELLA-ASSOCIATED PROTEIN 161"/>
    <property type="match status" value="1"/>
</dbReference>
<reference evidence="1" key="1">
    <citation type="journal article" date="2011" name="PLoS Biol.">
        <title>Gene gain and loss during evolution of obligate parasitism in the white rust pathogen of Arabidopsis thaliana.</title>
        <authorList>
            <person name="Kemen E."/>
            <person name="Gardiner A."/>
            <person name="Schultz-Larsen T."/>
            <person name="Kemen A.C."/>
            <person name="Balmuth A.L."/>
            <person name="Robert-Seilaniantz A."/>
            <person name="Bailey K."/>
            <person name="Holub E."/>
            <person name="Studholme D.J."/>
            <person name="Maclean D."/>
            <person name="Jones J.D."/>
        </authorList>
    </citation>
    <scope>NUCLEOTIDE SEQUENCE</scope>
</reference>
<name>F0VZ92_9STRA</name>
<dbReference type="GO" id="GO:0031514">
    <property type="term" value="C:motile cilium"/>
    <property type="evidence" value="ECO:0007669"/>
    <property type="project" value="TreeGrafter"/>
</dbReference>
<organism evidence="1">
    <name type="scientific">Albugo laibachii Nc14</name>
    <dbReference type="NCBI Taxonomy" id="890382"/>
    <lineage>
        <taxon>Eukaryota</taxon>
        <taxon>Sar</taxon>
        <taxon>Stramenopiles</taxon>
        <taxon>Oomycota</taxon>
        <taxon>Peronosporomycetes</taxon>
        <taxon>Albuginales</taxon>
        <taxon>Albuginaceae</taxon>
        <taxon>Albugo</taxon>
    </lineage>
</organism>
<dbReference type="EMBL" id="FR824047">
    <property type="protein sequence ID" value="CCA14122.1"/>
    <property type="molecule type" value="Genomic_DNA"/>
</dbReference>
<reference evidence="1" key="2">
    <citation type="submission" date="2011-02" db="EMBL/GenBank/DDBJ databases">
        <authorList>
            <person name="MacLean D."/>
        </authorList>
    </citation>
    <scope>NUCLEOTIDE SEQUENCE</scope>
</reference>
<protein>
    <submittedName>
        <fullName evidence="1">Uncharacterized protein AlNc14C2G233</fullName>
    </submittedName>
</protein>
<dbReference type="PANTHER" id="PTHR24274:SF1">
    <property type="entry name" value="CILIA- AND FLAGELLA-ASSOCIATED PROTEIN 161"/>
    <property type="match status" value="1"/>
</dbReference>
<evidence type="ECO:0000313" key="1">
    <source>
        <dbReference type="EMBL" id="CCA14122.1"/>
    </source>
</evidence>
<dbReference type="GO" id="GO:0060271">
    <property type="term" value="P:cilium assembly"/>
    <property type="evidence" value="ECO:0007669"/>
    <property type="project" value="TreeGrafter"/>
</dbReference>
<dbReference type="AlphaFoldDB" id="F0VZ92"/>